<name>A0A645IR73_9ZZZZ</name>
<feature type="compositionally biased region" description="Polar residues" evidence="1">
    <location>
        <begin position="62"/>
        <end position="75"/>
    </location>
</feature>
<protein>
    <submittedName>
        <fullName evidence="2">Uncharacterized protein</fullName>
    </submittedName>
</protein>
<proteinExistence type="predicted"/>
<sequence length="94" mass="10092">MPGHGFDHLDREAGHHHGQCADHHDQNTGRVKKVSQLTGQDLDLSVHGFGDHAEDHHGNGQNGTDQISNIHSATRSPLLPGNRRRPTVSPGSGS</sequence>
<evidence type="ECO:0000313" key="2">
    <source>
        <dbReference type="EMBL" id="MPN53402.1"/>
    </source>
</evidence>
<evidence type="ECO:0000256" key="1">
    <source>
        <dbReference type="SAM" id="MobiDB-lite"/>
    </source>
</evidence>
<feature type="compositionally biased region" description="Basic and acidic residues" evidence="1">
    <location>
        <begin position="1"/>
        <end position="27"/>
    </location>
</feature>
<organism evidence="2">
    <name type="scientific">bioreactor metagenome</name>
    <dbReference type="NCBI Taxonomy" id="1076179"/>
    <lineage>
        <taxon>unclassified sequences</taxon>
        <taxon>metagenomes</taxon>
        <taxon>ecological metagenomes</taxon>
    </lineage>
</organism>
<gene>
    <name evidence="2" type="ORF">SDC9_201066</name>
</gene>
<feature type="compositionally biased region" description="Basic and acidic residues" evidence="1">
    <location>
        <begin position="49"/>
        <end position="58"/>
    </location>
</feature>
<dbReference type="AlphaFoldDB" id="A0A645IR73"/>
<comment type="caution">
    <text evidence="2">The sequence shown here is derived from an EMBL/GenBank/DDBJ whole genome shotgun (WGS) entry which is preliminary data.</text>
</comment>
<dbReference type="EMBL" id="VSSQ01120498">
    <property type="protein sequence ID" value="MPN53402.1"/>
    <property type="molecule type" value="Genomic_DNA"/>
</dbReference>
<reference evidence="2" key="1">
    <citation type="submission" date="2019-08" db="EMBL/GenBank/DDBJ databases">
        <authorList>
            <person name="Kucharzyk K."/>
            <person name="Murdoch R.W."/>
            <person name="Higgins S."/>
            <person name="Loffler F."/>
        </authorList>
    </citation>
    <scope>NUCLEOTIDE SEQUENCE</scope>
</reference>
<accession>A0A645IR73</accession>
<feature type="region of interest" description="Disordered" evidence="1">
    <location>
        <begin position="1"/>
        <end position="94"/>
    </location>
</feature>